<dbReference type="OrthoDB" id="1447428at2"/>
<gene>
    <name evidence="1" type="ORF">SAMEA104719789_00069</name>
</gene>
<sequence length="109" mass="12718">MSPKKKKSNISIRDILKGKFLVDDNSFKHWKFVLFLTFLAFWSILSSHWADKKVVEIKNLKEHVSNLKSESAYLHQILMQSKMESKVAEKVAKDNVIQSNIQPFLIVEK</sequence>
<dbReference type="AlphaFoldDB" id="A0A383TUS5"/>
<dbReference type="RefSeq" id="WP_119057035.1">
    <property type="nucleotide sequence ID" value="NZ_OX579588.1"/>
</dbReference>
<dbReference type="Proteomes" id="UP000262142">
    <property type="component" value="Unassembled WGS sequence"/>
</dbReference>
<evidence type="ECO:0000313" key="2">
    <source>
        <dbReference type="Proteomes" id="UP000262142"/>
    </source>
</evidence>
<proteinExistence type="predicted"/>
<name>A0A383TUS5_9FLAO</name>
<dbReference type="Pfam" id="PF19579">
    <property type="entry name" value="FtsL_2"/>
    <property type="match status" value="1"/>
</dbReference>
<dbReference type="InterPro" id="IPR045755">
    <property type="entry name" value="FtsL-like"/>
</dbReference>
<reference evidence="1 2" key="1">
    <citation type="submission" date="2018-09" db="EMBL/GenBank/DDBJ databases">
        <authorList>
            <consortium name="Pathogen Informatics"/>
        </authorList>
    </citation>
    <scope>NUCLEOTIDE SEQUENCE [LARGE SCALE GENOMIC DNA]</scope>
    <source>
        <strain evidence="1 2">OH-22767</strain>
    </source>
</reference>
<dbReference type="EMBL" id="UNSC01000001">
    <property type="protein sequence ID" value="SZD70978.1"/>
    <property type="molecule type" value="Genomic_DNA"/>
</dbReference>
<evidence type="ECO:0000313" key="1">
    <source>
        <dbReference type="EMBL" id="SZD70978.1"/>
    </source>
</evidence>
<accession>A0A383TUS5</accession>
<evidence type="ECO:0008006" key="3">
    <source>
        <dbReference type="Google" id="ProtNLM"/>
    </source>
</evidence>
<protein>
    <recommendedName>
        <fullName evidence="3">S-adenosyl-methyltransferase</fullName>
    </recommendedName>
</protein>
<organism evidence="1 2">
    <name type="scientific">Candidatus Ornithobacterium hominis</name>
    <dbReference type="NCBI Taxonomy" id="2497989"/>
    <lineage>
        <taxon>Bacteria</taxon>
        <taxon>Pseudomonadati</taxon>
        <taxon>Bacteroidota</taxon>
        <taxon>Flavobacteriia</taxon>
        <taxon>Flavobacteriales</taxon>
        <taxon>Weeksellaceae</taxon>
        <taxon>Ornithobacterium</taxon>
    </lineage>
</organism>
<keyword evidence="2" id="KW-1185">Reference proteome</keyword>